<accession>A0A642UM56</accession>
<evidence type="ECO:0000256" key="9">
    <source>
        <dbReference type="ARBA" id="ARBA00022824"/>
    </source>
</evidence>
<evidence type="ECO:0000256" key="12">
    <source>
        <dbReference type="RuleBase" id="RU363112"/>
    </source>
</evidence>
<feature type="transmembrane region" description="Helical" evidence="12">
    <location>
        <begin position="147"/>
        <end position="165"/>
    </location>
</feature>
<feature type="transmembrane region" description="Helical" evidence="12">
    <location>
        <begin position="203"/>
        <end position="232"/>
    </location>
</feature>
<feature type="chain" id="PRO_5024908419" description="GPI mannosyltransferase 2" evidence="13">
    <location>
        <begin position="17"/>
        <end position="414"/>
    </location>
</feature>
<reference evidence="14 15" key="1">
    <citation type="submission" date="2019-07" db="EMBL/GenBank/DDBJ databases">
        <title>Genome assembly of two rare yeast pathogens: Diutina rugosa and Trichomonascus ciferrii.</title>
        <authorList>
            <person name="Mixao V."/>
            <person name="Saus E."/>
            <person name="Hansen A."/>
            <person name="Lass-Flor C."/>
            <person name="Gabaldon T."/>
        </authorList>
    </citation>
    <scope>NUCLEOTIDE SEQUENCE [LARGE SCALE GENOMIC DNA]</scope>
    <source>
        <strain evidence="14 15">CBS 613</strain>
    </source>
</reference>
<evidence type="ECO:0000256" key="2">
    <source>
        <dbReference type="ARBA" id="ARBA00004687"/>
    </source>
</evidence>
<proteinExistence type="inferred from homology"/>
<keyword evidence="9 12" id="KW-0256">Endoplasmic reticulum</keyword>
<evidence type="ECO:0000256" key="5">
    <source>
        <dbReference type="ARBA" id="ARBA00022502"/>
    </source>
</evidence>
<keyword evidence="10 12" id="KW-1133">Transmembrane helix</keyword>
<dbReference type="Proteomes" id="UP000449547">
    <property type="component" value="Unassembled WGS sequence"/>
</dbReference>
<comment type="caution">
    <text evidence="14">The sequence shown here is derived from an EMBL/GenBank/DDBJ whole genome shotgun (WGS) entry which is preliminary data.</text>
</comment>
<feature type="transmembrane region" description="Helical" evidence="12">
    <location>
        <begin position="107"/>
        <end position="126"/>
    </location>
</feature>
<dbReference type="OrthoDB" id="10252502at2759"/>
<evidence type="ECO:0000256" key="6">
    <source>
        <dbReference type="ARBA" id="ARBA00022676"/>
    </source>
</evidence>
<comment type="pathway">
    <text evidence="2 12">Glycolipid biosynthesis; glycosylphosphatidylinositol-anchor biosynthesis.</text>
</comment>
<evidence type="ECO:0000256" key="8">
    <source>
        <dbReference type="ARBA" id="ARBA00022692"/>
    </source>
</evidence>
<dbReference type="GO" id="GO:0005789">
    <property type="term" value="C:endoplasmic reticulum membrane"/>
    <property type="evidence" value="ECO:0007669"/>
    <property type="project" value="UniProtKB-SubCell"/>
</dbReference>
<feature type="transmembrane region" description="Helical" evidence="12">
    <location>
        <begin position="336"/>
        <end position="355"/>
    </location>
</feature>
<keyword evidence="15" id="KW-1185">Reference proteome</keyword>
<feature type="transmembrane region" description="Helical" evidence="12">
    <location>
        <begin position="244"/>
        <end position="269"/>
    </location>
</feature>
<dbReference type="GO" id="GO:0000009">
    <property type="term" value="F:alpha-1,6-mannosyltransferase activity"/>
    <property type="evidence" value="ECO:0007669"/>
    <property type="project" value="InterPro"/>
</dbReference>
<evidence type="ECO:0000256" key="4">
    <source>
        <dbReference type="ARBA" id="ARBA00013795"/>
    </source>
</evidence>
<keyword evidence="7 12" id="KW-0808">Transferase</keyword>
<keyword evidence="11 12" id="KW-0472">Membrane</keyword>
<gene>
    <name evidence="14" type="ORF">DIURU_003249</name>
</gene>
<dbReference type="EC" id="2.4.1.-" evidence="12"/>
<dbReference type="PANTHER" id="PTHR12468:SF2">
    <property type="entry name" value="GPI MANNOSYLTRANSFERASE 2"/>
    <property type="match status" value="1"/>
</dbReference>
<comment type="function">
    <text evidence="12">Mannosyltransferase involved in glycosylphosphatidylinositol-anchor biosynthesis.</text>
</comment>
<comment type="similarity">
    <text evidence="3 12">Belongs to the PIGV family.</text>
</comment>
<name>A0A642UM56_DIURU</name>
<comment type="subcellular location">
    <subcellularLocation>
        <location evidence="1 12">Endoplasmic reticulum membrane</location>
        <topology evidence="1 12">Multi-pass membrane protein</topology>
    </subcellularLocation>
</comment>
<organism evidence="14 15">
    <name type="scientific">Diutina rugosa</name>
    <name type="common">Yeast</name>
    <name type="synonym">Candida rugosa</name>
    <dbReference type="NCBI Taxonomy" id="5481"/>
    <lineage>
        <taxon>Eukaryota</taxon>
        <taxon>Fungi</taxon>
        <taxon>Dikarya</taxon>
        <taxon>Ascomycota</taxon>
        <taxon>Saccharomycotina</taxon>
        <taxon>Pichiomycetes</taxon>
        <taxon>Debaryomycetaceae</taxon>
        <taxon>Diutina</taxon>
    </lineage>
</organism>
<sequence>MATAATAFLAVKAVQLAVVYFTPSQFDTSSQIIVDTYTQARSQLLNEWHLPNAAASILDKLIAWDAVYFNHLYVDDIDFEHEYVFCPLWWRLIKWIPLGQGNYYKKALVSIIVSNLCHWASIVMAIELTKVYFPASVLAKRPSLPQTVGKLYAILPAGIFLTVGYSENLANLLSLTMLWLHQTSIGPDYRTKAKLAIISPLKYLLSGVVLAVAVGVRANMILAGVFYLFDLYQLGYLSRQLKTIALIIVTGAIPLLSMIGLNAVAYAAFCPQRGAWCQWPVPSLFQYAQSHYWNVGFLKYWTPNNIPNFAFAAPTVAIHALAIKEFVSKLPVMPRFVSLIAFTAMTVAGAVFFWNTQIITRMVWVTPLAVWYLALQLTSPETTTPSRWTRIYIGYALVWIPLQSALFAAFLPPA</sequence>
<dbReference type="GO" id="GO:0031501">
    <property type="term" value="C:mannosyltransferase complex"/>
    <property type="evidence" value="ECO:0007669"/>
    <property type="project" value="TreeGrafter"/>
</dbReference>
<keyword evidence="8 12" id="KW-0812">Transmembrane</keyword>
<evidence type="ECO:0000313" key="14">
    <source>
        <dbReference type="EMBL" id="KAA8901540.1"/>
    </source>
</evidence>
<comment type="caution">
    <text evidence="12">Lacks conserved residue(s) required for the propagation of feature annotation.</text>
</comment>
<feature type="transmembrane region" description="Helical" evidence="12">
    <location>
        <begin position="391"/>
        <end position="411"/>
    </location>
</feature>
<dbReference type="VEuPathDB" id="FungiDB:DIURU_003249"/>
<evidence type="ECO:0000256" key="11">
    <source>
        <dbReference type="ARBA" id="ARBA00023136"/>
    </source>
</evidence>
<evidence type="ECO:0000256" key="3">
    <source>
        <dbReference type="ARBA" id="ARBA00008698"/>
    </source>
</evidence>
<keyword evidence="13" id="KW-0732">Signal</keyword>
<feature type="signal peptide" evidence="13">
    <location>
        <begin position="1"/>
        <end position="16"/>
    </location>
</feature>
<dbReference type="OMA" id="CEWTLPS"/>
<evidence type="ECO:0000313" key="15">
    <source>
        <dbReference type="Proteomes" id="UP000449547"/>
    </source>
</evidence>
<keyword evidence="5 12" id="KW-0337">GPI-anchor biosynthesis</keyword>
<dbReference type="UniPathway" id="UPA00196"/>
<dbReference type="PANTHER" id="PTHR12468">
    <property type="entry name" value="GPI MANNOSYLTRANSFERASE 2"/>
    <property type="match status" value="1"/>
</dbReference>
<feature type="transmembrane region" description="Helical" evidence="12">
    <location>
        <begin position="361"/>
        <end position="379"/>
    </location>
</feature>
<keyword evidence="6 12" id="KW-0328">Glycosyltransferase</keyword>
<dbReference type="GO" id="GO:0006506">
    <property type="term" value="P:GPI anchor biosynthetic process"/>
    <property type="evidence" value="ECO:0007669"/>
    <property type="project" value="UniProtKB-UniPathway"/>
</dbReference>
<evidence type="ECO:0000256" key="1">
    <source>
        <dbReference type="ARBA" id="ARBA00004477"/>
    </source>
</evidence>
<evidence type="ECO:0000256" key="13">
    <source>
        <dbReference type="SAM" id="SignalP"/>
    </source>
</evidence>
<evidence type="ECO:0000256" key="7">
    <source>
        <dbReference type="ARBA" id="ARBA00022679"/>
    </source>
</evidence>
<protein>
    <recommendedName>
        <fullName evidence="4 12">GPI mannosyltransferase 2</fullName>
        <ecNumber evidence="12">2.4.1.-</ecNumber>
    </recommendedName>
</protein>
<dbReference type="GO" id="GO:0004376">
    <property type="term" value="F:GPI mannosyltransferase activity"/>
    <property type="evidence" value="ECO:0007669"/>
    <property type="project" value="InterPro"/>
</dbReference>
<dbReference type="InterPro" id="IPR007315">
    <property type="entry name" value="PIG-V/Gpi18"/>
</dbReference>
<dbReference type="AlphaFoldDB" id="A0A642UM56"/>
<dbReference type="RefSeq" id="XP_034012021.1">
    <property type="nucleotide sequence ID" value="XM_034155990.1"/>
</dbReference>
<dbReference type="EMBL" id="SWFT01000102">
    <property type="protein sequence ID" value="KAA8901540.1"/>
    <property type="molecule type" value="Genomic_DNA"/>
</dbReference>
<dbReference type="Pfam" id="PF04188">
    <property type="entry name" value="Mannosyl_trans2"/>
    <property type="match status" value="2"/>
</dbReference>
<dbReference type="GeneID" id="54781900"/>
<evidence type="ECO:0000256" key="10">
    <source>
        <dbReference type="ARBA" id="ARBA00022989"/>
    </source>
</evidence>